<feature type="chain" id="PRO_5043697424" evidence="1">
    <location>
        <begin position="25"/>
        <end position="97"/>
    </location>
</feature>
<dbReference type="AlphaFoldDB" id="A0AAV5URK0"/>
<evidence type="ECO:0000313" key="3">
    <source>
        <dbReference type="Proteomes" id="UP001432322"/>
    </source>
</evidence>
<feature type="non-terminal residue" evidence="2">
    <location>
        <position position="1"/>
    </location>
</feature>
<gene>
    <name evidence="2" type="ORF">PFISCL1PPCAC_1054</name>
</gene>
<name>A0AAV5URK0_9BILA</name>
<dbReference type="Proteomes" id="UP001432322">
    <property type="component" value="Unassembled WGS sequence"/>
</dbReference>
<reference evidence="2" key="1">
    <citation type="submission" date="2023-10" db="EMBL/GenBank/DDBJ databases">
        <title>Genome assembly of Pristionchus species.</title>
        <authorList>
            <person name="Yoshida K."/>
            <person name="Sommer R.J."/>
        </authorList>
    </citation>
    <scope>NUCLEOTIDE SEQUENCE</scope>
    <source>
        <strain evidence="2">RS5133</strain>
    </source>
</reference>
<evidence type="ECO:0000256" key="1">
    <source>
        <dbReference type="SAM" id="SignalP"/>
    </source>
</evidence>
<evidence type="ECO:0000313" key="2">
    <source>
        <dbReference type="EMBL" id="GMT09757.1"/>
    </source>
</evidence>
<proteinExistence type="predicted"/>
<comment type="caution">
    <text evidence="2">The sequence shown here is derived from an EMBL/GenBank/DDBJ whole genome shotgun (WGS) entry which is preliminary data.</text>
</comment>
<accession>A0AAV5URK0</accession>
<keyword evidence="1" id="KW-0732">Signal</keyword>
<protein>
    <submittedName>
        <fullName evidence="2">Uncharacterized protein</fullName>
    </submittedName>
</protein>
<keyword evidence="3" id="KW-1185">Reference proteome</keyword>
<dbReference type="EMBL" id="BTSY01000001">
    <property type="protein sequence ID" value="GMT09757.1"/>
    <property type="molecule type" value="Genomic_DNA"/>
</dbReference>
<sequence length="97" mass="11147">SLMLSPPFLHLLLTLSLLVSYTISVDRVELKKRLNVTSFKADTEEEFTNREDYGVNVVPEDPLQRRYLGLTREAATEMVNRFIKQSIQATEGELFNV</sequence>
<feature type="signal peptide" evidence="1">
    <location>
        <begin position="1"/>
        <end position="24"/>
    </location>
</feature>
<organism evidence="2 3">
    <name type="scientific">Pristionchus fissidentatus</name>
    <dbReference type="NCBI Taxonomy" id="1538716"/>
    <lineage>
        <taxon>Eukaryota</taxon>
        <taxon>Metazoa</taxon>
        <taxon>Ecdysozoa</taxon>
        <taxon>Nematoda</taxon>
        <taxon>Chromadorea</taxon>
        <taxon>Rhabditida</taxon>
        <taxon>Rhabditina</taxon>
        <taxon>Diplogasteromorpha</taxon>
        <taxon>Diplogasteroidea</taxon>
        <taxon>Neodiplogasteridae</taxon>
        <taxon>Pristionchus</taxon>
    </lineage>
</organism>